<dbReference type="AlphaFoldDB" id="A0AA36EKM0"/>
<dbReference type="Proteomes" id="UP001177003">
    <property type="component" value="Chromosome 8"/>
</dbReference>
<evidence type="ECO:0000313" key="1">
    <source>
        <dbReference type="EMBL" id="CAI9299484.1"/>
    </source>
</evidence>
<protein>
    <submittedName>
        <fullName evidence="1">Uncharacterized protein</fullName>
    </submittedName>
</protein>
<keyword evidence="2" id="KW-1185">Reference proteome</keyword>
<dbReference type="EMBL" id="OX465084">
    <property type="protein sequence ID" value="CAI9299484.1"/>
    <property type="molecule type" value="Genomic_DNA"/>
</dbReference>
<accession>A0AA36EKM0</accession>
<reference evidence="1" key="1">
    <citation type="submission" date="2023-04" db="EMBL/GenBank/DDBJ databases">
        <authorList>
            <person name="Vijverberg K."/>
            <person name="Xiong W."/>
            <person name="Schranz E."/>
        </authorList>
    </citation>
    <scope>NUCLEOTIDE SEQUENCE</scope>
</reference>
<evidence type="ECO:0000313" key="2">
    <source>
        <dbReference type="Proteomes" id="UP001177003"/>
    </source>
</evidence>
<proteinExistence type="predicted"/>
<sequence length="222" mass="25246">MGSYSDNEDEFFDAREVFASMSDSGCDCSPEYCSTFGFDYDYWVGNLEKGYLIHHITGCEHITGLRSQAGSSGYNTTTTFWQKFCCPKCQVELPPTSLANQCDDETCDYTTWSLNLRVVGESERGTVCPNYLRCHGRLVRRVDAKLKATVDKEVGRIRGLVGLAFSTAQKVYILFLDWFDATTSLAGSVGPNVKMTWIKFKMEMLMKRTLVMRMMKRKIIKQ</sequence>
<organism evidence="1 2">
    <name type="scientific">Lactuca saligna</name>
    <name type="common">Willowleaf lettuce</name>
    <dbReference type="NCBI Taxonomy" id="75948"/>
    <lineage>
        <taxon>Eukaryota</taxon>
        <taxon>Viridiplantae</taxon>
        <taxon>Streptophyta</taxon>
        <taxon>Embryophyta</taxon>
        <taxon>Tracheophyta</taxon>
        <taxon>Spermatophyta</taxon>
        <taxon>Magnoliopsida</taxon>
        <taxon>eudicotyledons</taxon>
        <taxon>Gunneridae</taxon>
        <taxon>Pentapetalae</taxon>
        <taxon>asterids</taxon>
        <taxon>campanulids</taxon>
        <taxon>Asterales</taxon>
        <taxon>Asteraceae</taxon>
        <taxon>Cichorioideae</taxon>
        <taxon>Cichorieae</taxon>
        <taxon>Lactucinae</taxon>
        <taxon>Lactuca</taxon>
    </lineage>
</organism>
<gene>
    <name evidence="1" type="ORF">LSALG_LOCUS38191</name>
</gene>
<name>A0AA36EKM0_LACSI</name>